<proteinExistence type="predicted"/>
<dbReference type="InterPro" id="IPR032710">
    <property type="entry name" value="NTF2-like_dom_sf"/>
</dbReference>
<protein>
    <submittedName>
        <fullName evidence="2">Nuclear transport factor 2 family protein</fullName>
    </submittedName>
</protein>
<dbReference type="Proteomes" id="UP000736373">
    <property type="component" value="Unassembled WGS sequence"/>
</dbReference>
<dbReference type="InterPro" id="IPR037401">
    <property type="entry name" value="SnoaL-like"/>
</dbReference>
<reference evidence="2 3" key="1">
    <citation type="submission" date="2019-09" db="EMBL/GenBank/DDBJ databases">
        <title>Paraburkholderia podalyriae sp. nov., A South African Podalyria-associated rhizobium.</title>
        <authorList>
            <person name="Mavima L."/>
            <person name="Beukes C.W."/>
            <person name="Palmer M."/>
            <person name="De Meyer S.E."/>
            <person name="James E.K."/>
            <person name="Maluk M."/>
            <person name="Avontuur J.R."/>
            <person name="Chan W.Y."/>
            <person name="Venter S.N."/>
            <person name="Steenkamp E.T."/>
        </authorList>
    </citation>
    <scope>NUCLEOTIDE SEQUENCE [LARGE SCALE GENOMIC DNA]</scope>
    <source>
        <strain evidence="2 3">WC7.3b</strain>
    </source>
</reference>
<keyword evidence="3" id="KW-1185">Reference proteome</keyword>
<dbReference type="SUPFAM" id="SSF54427">
    <property type="entry name" value="NTF2-like"/>
    <property type="match status" value="1"/>
</dbReference>
<evidence type="ECO:0000259" key="1">
    <source>
        <dbReference type="Pfam" id="PF13577"/>
    </source>
</evidence>
<evidence type="ECO:0000313" key="2">
    <source>
        <dbReference type="EMBL" id="MBC8749571.1"/>
    </source>
</evidence>
<dbReference type="EMBL" id="VZQQ01000021">
    <property type="protein sequence ID" value="MBC8749571.1"/>
    <property type="molecule type" value="Genomic_DNA"/>
</dbReference>
<dbReference type="Gene3D" id="3.10.450.50">
    <property type="match status" value="1"/>
</dbReference>
<comment type="caution">
    <text evidence="2">The sequence shown here is derived from an EMBL/GenBank/DDBJ whole genome shotgun (WGS) entry which is preliminary data.</text>
</comment>
<organism evidence="2 3">
    <name type="scientific">Paraburkholderia podalyriae</name>
    <dbReference type="NCBI Taxonomy" id="1938811"/>
    <lineage>
        <taxon>Bacteria</taxon>
        <taxon>Pseudomonadati</taxon>
        <taxon>Pseudomonadota</taxon>
        <taxon>Betaproteobacteria</taxon>
        <taxon>Burkholderiales</taxon>
        <taxon>Burkholderiaceae</taxon>
        <taxon>Paraburkholderia</taxon>
    </lineage>
</organism>
<feature type="domain" description="SnoaL-like" evidence="1">
    <location>
        <begin position="11"/>
        <end position="140"/>
    </location>
</feature>
<dbReference type="Pfam" id="PF13577">
    <property type="entry name" value="SnoaL_4"/>
    <property type="match status" value="1"/>
</dbReference>
<dbReference type="RefSeq" id="WP_187636568.1">
    <property type="nucleotide sequence ID" value="NZ_VZQQ01000021.1"/>
</dbReference>
<accession>A0ABR7PTK5</accession>
<sequence>MANAMLAPVVRLIAEHACRALVITAADLIDSGQFARLAEVFAGDALLVRPNGAALRGCDAIIASYAARPANRISRHLILGTNFTEVASDRAVAATQVLLWNGNTDDDPGQFGRPARGQQIVGRFDDEFAFIDDAWYITKRVASFELFAANP</sequence>
<evidence type="ECO:0000313" key="3">
    <source>
        <dbReference type="Proteomes" id="UP000736373"/>
    </source>
</evidence>
<name>A0ABR7PTK5_9BURK</name>
<gene>
    <name evidence="2" type="ORF">F6X42_24215</name>
</gene>